<dbReference type="GO" id="GO:0005682">
    <property type="term" value="C:U5 snRNP"/>
    <property type="evidence" value="ECO:0007669"/>
    <property type="project" value="TreeGrafter"/>
</dbReference>
<dbReference type="InterPro" id="IPR027652">
    <property type="entry name" value="PRP8"/>
</dbReference>
<name>S7PQS6_GLOTA</name>
<dbReference type="eggNOG" id="KOG1795">
    <property type="taxonomic scope" value="Eukaryota"/>
</dbReference>
<dbReference type="KEGG" id="gtr:GLOTRDRAFT_50948"/>
<proteinExistence type="predicted"/>
<dbReference type="InterPro" id="IPR019581">
    <property type="entry name" value="Prp8_U5-snRNA-bd"/>
</dbReference>
<dbReference type="EMBL" id="KB469337">
    <property type="protein sequence ID" value="EPQ50166.1"/>
    <property type="molecule type" value="Genomic_DNA"/>
</dbReference>
<dbReference type="GeneID" id="19306776"/>
<evidence type="ECO:0000313" key="3">
    <source>
        <dbReference type="Proteomes" id="UP000030669"/>
    </source>
</evidence>
<evidence type="ECO:0000259" key="1">
    <source>
        <dbReference type="Pfam" id="PF10597"/>
    </source>
</evidence>
<dbReference type="PANTHER" id="PTHR11140:SF0">
    <property type="entry name" value="PRE-MRNA-PROCESSING-SPLICING FACTOR 8"/>
    <property type="match status" value="1"/>
</dbReference>
<dbReference type="GO" id="GO:0071013">
    <property type="term" value="C:catalytic step 2 spliceosome"/>
    <property type="evidence" value="ECO:0007669"/>
    <property type="project" value="TreeGrafter"/>
</dbReference>
<dbReference type="GO" id="GO:0030619">
    <property type="term" value="F:U1 snRNA binding"/>
    <property type="evidence" value="ECO:0007669"/>
    <property type="project" value="TreeGrafter"/>
</dbReference>
<dbReference type="OrthoDB" id="1931567at2759"/>
<sequence length="79" mass="8909">RAVLMSLGSTTFSRIGNKWKIALIGRMTSYREAVIPVENMRKLVKIRLNSKMPSRSLPVVFYTLSIQGSSGPYIAFLFL</sequence>
<dbReference type="GO" id="GO:0030623">
    <property type="term" value="F:U5 snRNA binding"/>
    <property type="evidence" value="ECO:0007669"/>
    <property type="project" value="InterPro"/>
</dbReference>
<dbReference type="GO" id="GO:0000244">
    <property type="term" value="P:spliceosomal tri-snRNP complex assembly"/>
    <property type="evidence" value="ECO:0007669"/>
    <property type="project" value="TreeGrafter"/>
</dbReference>
<dbReference type="PANTHER" id="PTHR11140">
    <property type="entry name" value="PRE-MRNA SPLICING FACTOR PRP8"/>
    <property type="match status" value="1"/>
</dbReference>
<dbReference type="Proteomes" id="UP000030669">
    <property type="component" value="Unassembled WGS sequence"/>
</dbReference>
<evidence type="ECO:0000313" key="2">
    <source>
        <dbReference type="EMBL" id="EPQ50166.1"/>
    </source>
</evidence>
<dbReference type="GO" id="GO:0017070">
    <property type="term" value="F:U6 snRNA binding"/>
    <property type="evidence" value="ECO:0007669"/>
    <property type="project" value="TreeGrafter"/>
</dbReference>
<accession>S7PQS6</accession>
<gene>
    <name evidence="2" type="ORF">GLOTRDRAFT_50948</name>
</gene>
<dbReference type="GO" id="GO:0097157">
    <property type="term" value="F:pre-mRNA intronic binding"/>
    <property type="evidence" value="ECO:0007669"/>
    <property type="project" value="TreeGrafter"/>
</dbReference>
<reference evidence="2 3" key="1">
    <citation type="journal article" date="2012" name="Science">
        <title>The Paleozoic origin of enzymatic lignin decomposition reconstructed from 31 fungal genomes.</title>
        <authorList>
            <person name="Floudas D."/>
            <person name="Binder M."/>
            <person name="Riley R."/>
            <person name="Barry K."/>
            <person name="Blanchette R.A."/>
            <person name="Henrissat B."/>
            <person name="Martinez A.T."/>
            <person name="Otillar R."/>
            <person name="Spatafora J.W."/>
            <person name="Yadav J.S."/>
            <person name="Aerts A."/>
            <person name="Benoit I."/>
            <person name="Boyd A."/>
            <person name="Carlson A."/>
            <person name="Copeland A."/>
            <person name="Coutinho P.M."/>
            <person name="de Vries R.P."/>
            <person name="Ferreira P."/>
            <person name="Findley K."/>
            <person name="Foster B."/>
            <person name="Gaskell J."/>
            <person name="Glotzer D."/>
            <person name="Gorecki P."/>
            <person name="Heitman J."/>
            <person name="Hesse C."/>
            <person name="Hori C."/>
            <person name="Igarashi K."/>
            <person name="Jurgens J.A."/>
            <person name="Kallen N."/>
            <person name="Kersten P."/>
            <person name="Kohler A."/>
            <person name="Kuees U."/>
            <person name="Kumar T.K.A."/>
            <person name="Kuo A."/>
            <person name="LaButti K."/>
            <person name="Larrondo L.F."/>
            <person name="Lindquist E."/>
            <person name="Ling A."/>
            <person name="Lombard V."/>
            <person name="Lucas S."/>
            <person name="Lundell T."/>
            <person name="Martin R."/>
            <person name="McLaughlin D.J."/>
            <person name="Morgenstern I."/>
            <person name="Morin E."/>
            <person name="Murat C."/>
            <person name="Nagy L.G."/>
            <person name="Nolan M."/>
            <person name="Ohm R.A."/>
            <person name="Patyshakuliyeva A."/>
            <person name="Rokas A."/>
            <person name="Ruiz-Duenas F.J."/>
            <person name="Sabat G."/>
            <person name="Salamov A."/>
            <person name="Samejima M."/>
            <person name="Schmutz J."/>
            <person name="Slot J.C."/>
            <person name="St John F."/>
            <person name="Stenlid J."/>
            <person name="Sun H."/>
            <person name="Sun S."/>
            <person name="Syed K."/>
            <person name="Tsang A."/>
            <person name="Wiebenga A."/>
            <person name="Young D."/>
            <person name="Pisabarro A."/>
            <person name="Eastwood D.C."/>
            <person name="Martin F."/>
            <person name="Cullen D."/>
            <person name="Grigoriev I.V."/>
            <person name="Hibbett D.S."/>
        </authorList>
    </citation>
    <scope>NUCLEOTIDE SEQUENCE [LARGE SCALE GENOMIC DNA]</scope>
    <source>
        <strain evidence="2 3">ATCC 11539</strain>
    </source>
</reference>
<keyword evidence="3" id="KW-1185">Reference proteome</keyword>
<dbReference type="InterPro" id="IPR042516">
    <property type="entry name" value="Prp8_U5-snRNA-bd_sf"/>
</dbReference>
<dbReference type="GO" id="GO:0030620">
    <property type="term" value="F:U2 snRNA binding"/>
    <property type="evidence" value="ECO:0007669"/>
    <property type="project" value="TreeGrafter"/>
</dbReference>
<dbReference type="Gene3D" id="3.30.43.40">
    <property type="entry name" value="Pre-mRNA-processing-splicing factor 8, U5-snRNA-binding domain"/>
    <property type="match status" value="1"/>
</dbReference>
<dbReference type="AlphaFoldDB" id="S7PQS6"/>
<dbReference type="RefSeq" id="XP_007871377.1">
    <property type="nucleotide sequence ID" value="XM_007873186.1"/>
</dbReference>
<organism evidence="2 3">
    <name type="scientific">Gloeophyllum trabeum (strain ATCC 11539 / FP-39264 / Madison 617)</name>
    <name type="common">Brown rot fungus</name>
    <dbReference type="NCBI Taxonomy" id="670483"/>
    <lineage>
        <taxon>Eukaryota</taxon>
        <taxon>Fungi</taxon>
        <taxon>Dikarya</taxon>
        <taxon>Basidiomycota</taxon>
        <taxon>Agaricomycotina</taxon>
        <taxon>Agaricomycetes</taxon>
        <taxon>Gloeophyllales</taxon>
        <taxon>Gloeophyllaceae</taxon>
        <taxon>Gloeophyllum</taxon>
    </lineage>
</organism>
<feature type="domain" description="Pre-mRNA-processing-splicing factor 8 U5-snRNA-binding" evidence="1">
    <location>
        <begin position="1"/>
        <end position="65"/>
    </location>
</feature>
<dbReference type="HOGENOM" id="CLU_2612473_0_0_1"/>
<protein>
    <recommendedName>
        <fullName evidence="1">Pre-mRNA-processing-splicing factor 8 U5-snRNA-binding domain-containing protein</fullName>
    </recommendedName>
</protein>
<feature type="non-terminal residue" evidence="2">
    <location>
        <position position="1"/>
    </location>
</feature>
<dbReference type="Pfam" id="PF10597">
    <property type="entry name" value="U5_2-snRNA_bdg"/>
    <property type="match status" value="1"/>
</dbReference>
<dbReference type="STRING" id="670483.S7PQS6"/>